<name>A0A0F9JFK3_9ZZZZ</name>
<sequence>MSRYKLQQMINTLMEHKHLLIRAEIENPPKDQKAVEEWIKKLGDGELCAETTDEGIVSVVISGTNLVSARFWFSDPVLLQMDVYAAEIIPTDIFDHIEPFGILTKSFLFLDRKDNIHQILF</sequence>
<protein>
    <submittedName>
        <fullName evidence="1">Uncharacterized protein</fullName>
    </submittedName>
</protein>
<evidence type="ECO:0000313" key="1">
    <source>
        <dbReference type="EMBL" id="KKM61091.1"/>
    </source>
</evidence>
<organism evidence="1">
    <name type="scientific">marine sediment metagenome</name>
    <dbReference type="NCBI Taxonomy" id="412755"/>
    <lineage>
        <taxon>unclassified sequences</taxon>
        <taxon>metagenomes</taxon>
        <taxon>ecological metagenomes</taxon>
    </lineage>
</organism>
<gene>
    <name evidence="1" type="ORF">LCGC14_1535180</name>
</gene>
<dbReference type="AlphaFoldDB" id="A0A0F9JFK3"/>
<reference evidence="1" key="1">
    <citation type="journal article" date="2015" name="Nature">
        <title>Complex archaea that bridge the gap between prokaryotes and eukaryotes.</title>
        <authorList>
            <person name="Spang A."/>
            <person name="Saw J.H."/>
            <person name="Jorgensen S.L."/>
            <person name="Zaremba-Niedzwiedzka K."/>
            <person name="Martijn J."/>
            <person name="Lind A.E."/>
            <person name="van Eijk R."/>
            <person name="Schleper C."/>
            <person name="Guy L."/>
            <person name="Ettema T.J."/>
        </authorList>
    </citation>
    <scope>NUCLEOTIDE SEQUENCE</scope>
</reference>
<dbReference type="EMBL" id="LAZR01011553">
    <property type="protein sequence ID" value="KKM61091.1"/>
    <property type="molecule type" value="Genomic_DNA"/>
</dbReference>
<accession>A0A0F9JFK3</accession>
<proteinExistence type="predicted"/>
<comment type="caution">
    <text evidence="1">The sequence shown here is derived from an EMBL/GenBank/DDBJ whole genome shotgun (WGS) entry which is preliminary data.</text>
</comment>